<dbReference type="STRING" id="246437.L9L861"/>
<dbReference type="InterPro" id="IPR052656">
    <property type="entry name" value="CTOP_PRMT1"/>
</dbReference>
<protein>
    <submittedName>
        <fullName evidence="2">Friend of PRMT1 protein</fullName>
    </submittedName>
</protein>
<evidence type="ECO:0000313" key="2">
    <source>
        <dbReference type="EMBL" id="ELW69897.1"/>
    </source>
</evidence>
<reference evidence="3" key="2">
    <citation type="journal article" date="2013" name="Nat. Commun.">
        <title>Genome of the Chinese tree shrew.</title>
        <authorList>
            <person name="Fan Y."/>
            <person name="Huang Z.Y."/>
            <person name="Cao C.C."/>
            <person name="Chen C.S."/>
            <person name="Chen Y.X."/>
            <person name="Fan D.D."/>
            <person name="He J."/>
            <person name="Hou H.L."/>
            <person name="Hu L."/>
            <person name="Hu X.T."/>
            <person name="Jiang X.T."/>
            <person name="Lai R."/>
            <person name="Lang Y.S."/>
            <person name="Liang B."/>
            <person name="Liao S.G."/>
            <person name="Mu D."/>
            <person name="Ma Y.Y."/>
            <person name="Niu Y.Y."/>
            <person name="Sun X.Q."/>
            <person name="Xia J.Q."/>
            <person name="Xiao J."/>
            <person name="Xiong Z.Q."/>
            <person name="Xu L."/>
            <person name="Yang L."/>
            <person name="Zhang Y."/>
            <person name="Zhao W."/>
            <person name="Zhao X.D."/>
            <person name="Zheng Y.T."/>
            <person name="Zhou J.M."/>
            <person name="Zhu Y.B."/>
            <person name="Zhang G.J."/>
            <person name="Wang J."/>
            <person name="Yao Y.G."/>
        </authorList>
    </citation>
    <scope>NUCLEOTIDE SEQUENCE [LARGE SCALE GENOMIC DNA]</scope>
</reference>
<dbReference type="PANTHER" id="PTHR48426:SF1">
    <property type="entry name" value="CHROMATIN TARGET OF PRMT1 PROTEIN"/>
    <property type="match status" value="1"/>
</dbReference>
<dbReference type="Proteomes" id="UP000011518">
    <property type="component" value="Unassembled WGS sequence"/>
</dbReference>
<accession>L9L861</accession>
<keyword evidence="3" id="KW-1185">Reference proteome</keyword>
<organism evidence="2 3">
    <name type="scientific">Tupaia chinensis</name>
    <name type="common">Chinese tree shrew</name>
    <name type="synonym">Tupaia belangeri chinensis</name>
    <dbReference type="NCBI Taxonomy" id="246437"/>
    <lineage>
        <taxon>Eukaryota</taxon>
        <taxon>Metazoa</taxon>
        <taxon>Chordata</taxon>
        <taxon>Craniata</taxon>
        <taxon>Vertebrata</taxon>
        <taxon>Euteleostomi</taxon>
        <taxon>Mammalia</taxon>
        <taxon>Eutheria</taxon>
        <taxon>Euarchontoglires</taxon>
        <taxon>Scandentia</taxon>
        <taxon>Tupaiidae</taxon>
        <taxon>Tupaia</taxon>
    </lineage>
</organism>
<dbReference type="EMBL" id="KB320513">
    <property type="protein sequence ID" value="ELW69897.1"/>
    <property type="molecule type" value="Genomic_DNA"/>
</dbReference>
<feature type="compositionally biased region" description="Basic and acidic residues" evidence="1">
    <location>
        <begin position="162"/>
        <end position="172"/>
    </location>
</feature>
<dbReference type="PANTHER" id="PTHR48426">
    <property type="entry name" value="CHROMATIN TARGET OF PRMT1 PROTEIN"/>
    <property type="match status" value="1"/>
</dbReference>
<dbReference type="InParanoid" id="L9L861"/>
<gene>
    <name evidence="2" type="ORF">TREES_T100015844</name>
</gene>
<sequence length="193" mass="21283">MLKVVLKSTTKMPLSERFTIMLNSKQPMPVNIRASMQPHSSLPVPGTEHWPNRWRVDPLSRGSAVPSPLATAEVAAPGGALVSVPFHSQDLKTAAQSMLKVVLKSTTKMPLSERFTIMLNSKQPMPVNIRASMQPHSSLPVPGTEHWPNRWRVDPLSREAYPEEDYVGDKPPEPSLGAGCRSKVKTCSEVEEP</sequence>
<evidence type="ECO:0000313" key="3">
    <source>
        <dbReference type="Proteomes" id="UP000011518"/>
    </source>
</evidence>
<evidence type="ECO:0000256" key="1">
    <source>
        <dbReference type="SAM" id="MobiDB-lite"/>
    </source>
</evidence>
<proteinExistence type="predicted"/>
<feature type="region of interest" description="Disordered" evidence="1">
    <location>
        <begin position="162"/>
        <end position="193"/>
    </location>
</feature>
<dbReference type="AlphaFoldDB" id="L9L861"/>
<name>L9L861_TUPCH</name>
<reference evidence="3" key="1">
    <citation type="submission" date="2012-07" db="EMBL/GenBank/DDBJ databases">
        <title>Genome of the Chinese tree shrew, a rising model animal genetically related to primates.</title>
        <authorList>
            <person name="Zhang G."/>
            <person name="Fan Y."/>
            <person name="Yao Y."/>
            <person name="Huang Z."/>
        </authorList>
    </citation>
    <scope>NUCLEOTIDE SEQUENCE [LARGE SCALE GENOMIC DNA]</scope>
</reference>